<dbReference type="PANTHER" id="PTHR43744">
    <property type="entry name" value="ABC TRANSPORTER PERMEASE PROTEIN MG189-RELATED-RELATED"/>
    <property type="match status" value="1"/>
</dbReference>
<name>A0A4S2DSN2_9CLOT</name>
<feature type="transmembrane region" description="Helical" evidence="7">
    <location>
        <begin position="310"/>
        <end position="328"/>
    </location>
</feature>
<accession>A0A4S2DSN2</accession>
<keyword evidence="2 7" id="KW-0813">Transport</keyword>
<evidence type="ECO:0000259" key="8">
    <source>
        <dbReference type="PROSITE" id="PS50928"/>
    </source>
</evidence>
<dbReference type="GO" id="GO:0005886">
    <property type="term" value="C:plasma membrane"/>
    <property type="evidence" value="ECO:0007669"/>
    <property type="project" value="UniProtKB-SubCell"/>
</dbReference>
<protein>
    <submittedName>
        <fullName evidence="9">Carbohydrate ABC transporter permease</fullName>
    </submittedName>
</protein>
<keyword evidence="6 7" id="KW-0472">Membrane</keyword>
<organism evidence="9 10">
    <name type="scientific">Clostridium sartagoforme</name>
    <dbReference type="NCBI Taxonomy" id="84031"/>
    <lineage>
        <taxon>Bacteria</taxon>
        <taxon>Bacillati</taxon>
        <taxon>Bacillota</taxon>
        <taxon>Clostridia</taxon>
        <taxon>Eubacteriales</taxon>
        <taxon>Clostridiaceae</taxon>
        <taxon>Clostridium</taxon>
    </lineage>
</organism>
<feature type="transmembrane region" description="Helical" evidence="7">
    <location>
        <begin position="413"/>
        <end position="432"/>
    </location>
</feature>
<reference evidence="9 10" key="1">
    <citation type="submission" date="2019-04" db="EMBL/GenBank/DDBJ databases">
        <title>Microbes associate with the intestines of laboratory mice.</title>
        <authorList>
            <person name="Navarre W."/>
            <person name="Wong E."/>
            <person name="Huang K."/>
            <person name="Tropini C."/>
            <person name="Ng K."/>
            <person name="Yu B."/>
        </authorList>
    </citation>
    <scope>NUCLEOTIDE SEQUENCE [LARGE SCALE GENOMIC DNA]</scope>
    <source>
        <strain evidence="9 10">NM50_B9-20</strain>
    </source>
</reference>
<sequence>MKSKKKLNNNKGLKVVAYIFTILFAIAILYPLFYIASNSLKDNVKIYDMPPSILPDSAKSISIVLNYDNYTGKDEDEFLETIKKDTVLSMFSTINDFKRDSIYEVKFYGVKDNKTVYYSRAHKMELELERDFGVYANSVINKDVVLTNDRYNKAMNNIKYDFNINGVKESYDNSKFGTSDFEPRMDNLLNGDFKTSGDFMGLTEKKNNFLLLESFAHYHKLPAYAYSQNKAISQYSFLVFVLNTVIVILWAILTQTVLCSLTAFSLSRLLPKKISNPLLFFFLATMMIPFASIMIPQFTMFKDMGLYDNYGALLFPFLLPYGFFIYLYKGFFDRLPNELFEAARVDGASNLYCYFKICMPLSKPIISIIALQTFLSNWNDFFWAWMVTEKQELWTLNVALYNLSNNGSIKQNFILGLSLITILPVILLTILLSNQIKESIASTGLK</sequence>
<dbReference type="Gene3D" id="1.10.3720.10">
    <property type="entry name" value="MetI-like"/>
    <property type="match status" value="1"/>
</dbReference>
<evidence type="ECO:0000256" key="7">
    <source>
        <dbReference type="RuleBase" id="RU363032"/>
    </source>
</evidence>
<dbReference type="GO" id="GO:0055085">
    <property type="term" value="P:transmembrane transport"/>
    <property type="evidence" value="ECO:0007669"/>
    <property type="project" value="InterPro"/>
</dbReference>
<evidence type="ECO:0000256" key="2">
    <source>
        <dbReference type="ARBA" id="ARBA00022448"/>
    </source>
</evidence>
<evidence type="ECO:0000256" key="3">
    <source>
        <dbReference type="ARBA" id="ARBA00022475"/>
    </source>
</evidence>
<keyword evidence="10" id="KW-1185">Reference proteome</keyword>
<dbReference type="InterPro" id="IPR000515">
    <property type="entry name" value="MetI-like"/>
</dbReference>
<dbReference type="RefSeq" id="WP_136005337.1">
    <property type="nucleotide sequence ID" value="NZ_SRYR01000001.1"/>
</dbReference>
<feature type="transmembrane region" description="Helical" evidence="7">
    <location>
        <begin position="12"/>
        <end position="33"/>
    </location>
</feature>
<dbReference type="PANTHER" id="PTHR43744:SF12">
    <property type="entry name" value="ABC TRANSPORTER PERMEASE PROTEIN MG189-RELATED"/>
    <property type="match status" value="1"/>
</dbReference>
<dbReference type="SUPFAM" id="SSF161098">
    <property type="entry name" value="MetI-like"/>
    <property type="match status" value="1"/>
</dbReference>
<comment type="caution">
    <text evidence="9">The sequence shown here is derived from an EMBL/GenBank/DDBJ whole genome shotgun (WGS) entry which is preliminary data.</text>
</comment>
<gene>
    <name evidence="9" type="ORF">E5347_05490</name>
</gene>
<comment type="similarity">
    <text evidence="7">Belongs to the binding-protein-dependent transport system permease family.</text>
</comment>
<evidence type="ECO:0000313" key="9">
    <source>
        <dbReference type="EMBL" id="TGY44263.1"/>
    </source>
</evidence>
<feature type="transmembrane region" description="Helical" evidence="7">
    <location>
        <begin position="278"/>
        <end position="298"/>
    </location>
</feature>
<proteinExistence type="inferred from homology"/>
<evidence type="ECO:0000256" key="1">
    <source>
        <dbReference type="ARBA" id="ARBA00004651"/>
    </source>
</evidence>
<keyword evidence="4 7" id="KW-0812">Transmembrane</keyword>
<dbReference type="Pfam" id="PF00528">
    <property type="entry name" value="BPD_transp_1"/>
    <property type="match status" value="1"/>
</dbReference>
<dbReference type="InterPro" id="IPR035906">
    <property type="entry name" value="MetI-like_sf"/>
</dbReference>
<feature type="domain" description="ABC transmembrane type-1" evidence="8">
    <location>
        <begin position="241"/>
        <end position="432"/>
    </location>
</feature>
<feature type="transmembrane region" description="Helical" evidence="7">
    <location>
        <begin position="237"/>
        <end position="266"/>
    </location>
</feature>
<dbReference type="CDD" id="cd06261">
    <property type="entry name" value="TM_PBP2"/>
    <property type="match status" value="1"/>
</dbReference>
<evidence type="ECO:0000256" key="4">
    <source>
        <dbReference type="ARBA" id="ARBA00022692"/>
    </source>
</evidence>
<dbReference type="PROSITE" id="PS50928">
    <property type="entry name" value="ABC_TM1"/>
    <property type="match status" value="1"/>
</dbReference>
<keyword evidence="5 7" id="KW-1133">Transmembrane helix</keyword>
<dbReference type="EMBL" id="SRYR01000001">
    <property type="protein sequence ID" value="TGY44263.1"/>
    <property type="molecule type" value="Genomic_DNA"/>
</dbReference>
<dbReference type="OrthoDB" id="9787837at2"/>
<evidence type="ECO:0000313" key="10">
    <source>
        <dbReference type="Proteomes" id="UP000306888"/>
    </source>
</evidence>
<keyword evidence="3" id="KW-1003">Cell membrane</keyword>
<evidence type="ECO:0000256" key="6">
    <source>
        <dbReference type="ARBA" id="ARBA00023136"/>
    </source>
</evidence>
<evidence type="ECO:0000256" key="5">
    <source>
        <dbReference type="ARBA" id="ARBA00022989"/>
    </source>
</evidence>
<dbReference type="Proteomes" id="UP000306888">
    <property type="component" value="Unassembled WGS sequence"/>
</dbReference>
<dbReference type="AlphaFoldDB" id="A0A4S2DSN2"/>
<comment type="subcellular location">
    <subcellularLocation>
        <location evidence="1 7">Cell membrane</location>
        <topology evidence="1 7">Multi-pass membrane protein</topology>
    </subcellularLocation>
</comment>